<accession>A0A2W5R318</accession>
<dbReference type="AlphaFoldDB" id="A0A2W5R318"/>
<comment type="similarity">
    <text evidence="1">Belongs to the leucine-binding protein family.</text>
</comment>
<sequence>MNRRKILGVVGVIAALALPTVAWAQSERTSIRIGYAVSKSGTNAGGTAASTIPNYKLWVHEVNERGGIKVGDRRLPVEVVEYDDRSNSEEAVRAVERLIVQDKVDLVLPPWGTSMNLAVAPILHKNGFPHLAVAAVTDRAGELTKRWPNLFFYEGTSTSIAANAFDVFDRMRKSGAIGSKVAMIGISDSFGIELATAARKVAAKLGFELVYDKSYPVGAQDFTLMLSEIKALKPDVFLAFSYPPDTLTMTEQAKVEGFNPPVYFTSIGTAFPLFLDRYGANAEGVMGVGGVDGKSELIKDYIARHKKFIGFEPDRFTSPLTYASLEILEQAIERSGSLDRAKIISQMQSGNFKTILGDVHFKDNMLQNVFQAGQWQDGEFYGVAPGDLPGAHKPNVPKSAWKN</sequence>
<reference evidence="6 7" key="1">
    <citation type="submission" date="2017-08" db="EMBL/GenBank/DDBJ databases">
        <title>Infants hospitalized years apart are colonized by the same room-sourced microbial strains.</title>
        <authorList>
            <person name="Brooks B."/>
            <person name="Olm M.R."/>
            <person name="Firek B.A."/>
            <person name="Baker R."/>
            <person name="Thomas B.C."/>
            <person name="Morowitz M.J."/>
            <person name="Banfield J.F."/>
        </authorList>
    </citation>
    <scope>NUCLEOTIDE SEQUENCE [LARGE SCALE GENOMIC DNA]</scope>
    <source>
        <strain evidence="6">S2_005_001_R2_27</strain>
    </source>
</reference>
<dbReference type="InterPro" id="IPR051010">
    <property type="entry name" value="BCAA_transport"/>
</dbReference>
<dbReference type="PANTHER" id="PTHR30483">
    <property type="entry name" value="LEUCINE-SPECIFIC-BINDING PROTEIN"/>
    <property type="match status" value="1"/>
</dbReference>
<gene>
    <name evidence="6" type="ORF">DI549_09295</name>
</gene>
<dbReference type="CDD" id="cd06338">
    <property type="entry name" value="PBP1_ABC_ligand_binding-like"/>
    <property type="match status" value="1"/>
</dbReference>
<dbReference type="SUPFAM" id="SSF53822">
    <property type="entry name" value="Periplasmic binding protein-like I"/>
    <property type="match status" value="1"/>
</dbReference>
<evidence type="ECO:0000256" key="3">
    <source>
        <dbReference type="ARBA" id="ARBA00022970"/>
    </source>
</evidence>
<evidence type="ECO:0000256" key="4">
    <source>
        <dbReference type="SAM" id="SignalP"/>
    </source>
</evidence>
<evidence type="ECO:0000313" key="7">
    <source>
        <dbReference type="Proteomes" id="UP000248887"/>
    </source>
</evidence>
<dbReference type="InterPro" id="IPR028081">
    <property type="entry name" value="Leu-bd"/>
</dbReference>
<comment type="caution">
    <text evidence="6">The sequence shown here is derived from an EMBL/GenBank/DDBJ whole genome shotgun (WGS) entry which is preliminary data.</text>
</comment>
<feature type="chain" id="PRO_5016171338" evidence="4">
    <location>
        <begin position="25"/>
        <end position="403"/>
    </location>
</feature>
<evidence type="ECO:0000259" key="5">
    <source>
        <dbReference type="Pfam" id="PF13458"/>
    </source>
</evidence>
<name>A0A2W5R318_ANCNO</name>
<dbReference type="EMBL" id="QFQD01000024">
    <property type="protein sequence ID" value="PZQ83069.1"/>
    <property type="molecule type" value="Genomic_DNA"/>
</dbReference>
<evidence type="ECO:0000313" key="6">
    <source>
        <dbReference type="EMBL" id="PZQ83069.1"/>
    </source>
</evidence>
<organism evidence="6 7">
    <name type="scientific">Ancylobacter novellus</name>
    <name type="common">Thiobacillus novellus</name>
    <dbReference type="NCBI Taxonomy" id="921"/>
    <lineage>
        <taxon>Bacteria</taxon>
        <taxon>Pseudomonadati</taxon>
        <taxon>Pseudomonadota</taxon>
        <taxon>Alphaproteobacteria</taxon>
        <taxon>Hyphomicrobiales</taxon>
        <taxon>Xanthobacteraceae</taxon>
        <taxon>Ancylobacter</taxon>
    </lineage>
</organism>
<evidence type="ECO:0000256" key="2">
    <source>
        <dbReference type="ARBA" id="ARBA00022729"/>
    </source>
</evidence>
<protein>
    <submittedName>
        <fullName evidence="6">Twin-arginine translocation pathway signal protein</fullName>
    </submittedName>
</protein>
<keyword evidence="3" id="KW-0029">Amino-acid transport</keyword>
<dbReference type="PANTHER" id="PTHR30483:SF37">
    <property type="entry name" value="ABC TRANSPORTER SUBSTRATE-BINDING PROTEIN"/>
    <property type="match status" value="1"/>
</dbReference>
<keyword evidence="3" id="KW-0813">Transport</keyword>
<dbReference type="InterPro" id="IPR028082">
    <property type="entry name" value="Peripla_BP_I"/>
</dbReference>
<evidence type="ECO:0000256" key="1">
    <source>
        <dbReference type="ARBA" id="ARBA00010062"/>
    </source>
</evidence>
<dbReference type="Gene3D" id="3.40.50.2300">
    <property type="match status" value="2"/>
</dbReference>
<dbReference type="GO" id="GO:0006865">
    <property type="term" value="P:amino acid transport"/>
    <property type="evidence" value="ECO:0007669"/>
    <property type="project" value="UniProtKB-KW"/>
</dbReference>
<proteinExistence type="inferred from homology"/>
<feature type="domain" description="Leucine-binding protein" evidence="5">
    <location>
        <begin position="30"/>
        <end position="378"/>
    </location>
</feature>
<dbReference type="Pfam" id="PF13458">
    <property type="entry name" value="Peripla_BP_6"/>
    <property type="match status" value="1"/>
</dbReference>
<dbReference type="Proteomes" id="UP000248887">
    <property type="component" value="Unassembled WGS sequence"/>
</dbReference>
<keyword evidence="2 4" id="KW-0732">Signal</keyword>
<feature type="signal peptide" evidence="4">
    <location>
        <begin position="1"/>
        <end position="24"/>
    </location>
</feature>